<dbReference type="OrthoDB" id="329835at2759"/>
<dbReference type="GO" id="GO:0004315">
    <property type="term" value="F:3-oxoacyl-[acyl-carrier-protein] synthase activity"/>
    <property type="evidence" value="ECO:0007669"/>
    <property type="project" value="InterPro"/>
</dbReference>
<dbReference type="InterPro" id="IPR032821">
    <property type="entry name" value="PKS_assoc"/>
</dbReference>
<dbReference type="HOGENOM" id="CLU_000022_16_2_1"/>
<dbReference type="GO" id="GO:0004312">
    <property type="term" value="F:fatty acid synthase activity"/>
    <property type="evidence" value="ECO:0007669"/>
    <property type="project" value="TreeGrafter"/>
</dbReference>
<dbReference type="PROSITE" id="PS52004">
    <property type="entry name" value="KS3_2"/>
    <property type="match status" value="1"/>
</dbReference>
<evidence type="ECO:0000313" key="5">
    <source>
        <dbReference type="Proteomes" id="UP000015100"/>
    </source>
</evidence>
<keyword evidence="1 2" id="KW-0808">Transferase</keyword>
<organism evidence="4 5">
    <name type="scientific">Dactylellina haptotyla (strain CBS 200.50)</name>
    <name type="common">Nematode-trapping fungus</name>
    <name type="synonym">Monacrosporium haptotylum</name>
    <dbReference type="NCBI Taxonomy" id="1284197"/>
    <lineage>
        <taxon>Eukaryota</taxon>
        <taxon>Fungi</taxon>
        <taxon>Dikarya</taxon>
        <taxon>Ascomycota</taxon>
        <taxon>Pezizomycotina</taxon>
        <taxon>Orbiliomycetes</taxon>
        <taxon>Orbiliales</taxon>
        <taxon>Orbiliaceae</taxon>
        <taxon>Dactylellina</taxon>
    </lineage>
</organism>
<dbReference type="PANTHER" id="PTHR43775">
    <property type="entry name" value="FATTY ACID SYNTHASE"/>
    <property type="match status" value="1"/>
</dbReference>
<dbReference type="InterPro" id="IPR018201">
    <property type="entry name" value="Ketoacyl_synth_AS"/>
</dbReference>
<dbReference type="InterPro" id="IPR014030">
    <property type="entry name" value="Ketoacyl_synth_N"/>
</dbReference>
<dbReference type="Proteomes" id="UP000015100">
    <property type="component" value="Unassembled WGS sequence"/>
</dbReference>
<evidence type="ECO:0000256" key="1">
    <source>
        <dbReference type="ARBA" id="ARBA00022679"/>
    </source>
</evidence>
<dbReference type="STRING" id="1284197.S7ZYI6"/>
<dbReference type="PANTHER" id="PTHR43775:SF50">
    <property type="entry name" value="HIGHLY REDUCING POLYKETIDE SYNTHASE SRDA"/>
    <property type="match status" value="1"/>
</dbReference>
<dbReference type="GO" id="GO:0044550">
    <property type="term" value="P:secondary metabolite biosynthetic process"/>
    <property type="evidence" value="ECO:0007669"/>
    <property type="project" value="TreeGrafter"/>
</dbReference>
<dbReference type="eggNOG" id="KOG1202">
    <property type="taxonomic scope" value="Eukaryota"/>
</dbReference>
<dbReference type="SUPFAM" id="SSF53901">
    <property type="entry name" value="Thiolase-like"/>
    <property type="match status" value="1"/>
</dbReference>
<reference evidence="5" key="2">
    <citation type="submission" date="2013-04" db="EMBL/GenBank/DDBJ databases">
        <title>Genomic mechanisms accounting for the adaptation to parasitism in nematode-trapping fungi.</title>
        <authorList>
            <person name="Ahren D.G."/>
        </authorList>
    </citation>
    <scope>NUCLEOTIDE SEQUENCE [LARGE SCALE GENOMIC DNA]</scope>
    <source>
        <strain evidence="5">CBS 200.50</strain>
    </source>
</reference>
<protein>
    <recommendedName>
        <fullName evidence="3">Ketosynthase family 3 (KS3) domain-containing protein</fullName>
    </recommendedName>
</protein>
<sequence length="478" mass="51031">MAPHRISPPPSQDRVPYSYDYLPEVTSSVTSGAQNLTEPIAIVGLACRLPGEASSGSKFWDMLVNGRSGQCDFPETRFNVDGFYKASGDLAGSINMRGGYFIQDDIRDFENSFFGINNVEATYMDPQQRKLLEVVYECFESAGAPIEKLSGSNTGCYVGNFIIDYPIMQTRDIDGMHRYGMVGMGSTILSNRISHAFNLNGPSVVLDTACSSSMYCLHAACTALQTGDCDGAIVAAANLIQGIEQQVGVMKAGVLSKTSTCHSFDASADGYGRADGVGALYLKRLSDAIRDGDPIRSVIRGSAVNANGKTQGITLPSAEYQEKVIRKAYTKAGLNIDDTTYVECHGTGTPVGDPIEVDAVSRVFNNPRRAPLCVGSVKTNVGHSEAASAIASVIKVTMAMENNYIPPTIGISQINPKIKLAEKGIEVVSKGRTWSTTKKILRAGVNSFGYGGANGHAILENANPHLPYNYSAASKAIP</sequence>
<feature type="domain" description="Ketosynthase family 3 (KS3)" evidence="3">
    <location>
        <begin position="37"/>
        <end position="461"/>
    </location>
</feature>
<dbReference type="CDD" id="cd00833">
    <property type="entry name" value="PKS"/>
    <property type="match status" value="1"/>
</dbReference>
<reference evidence="4 5" key="1">
    <citation type="journal article" date="2013" name="PLoS Genet.">
        <title>Genomic mechanisms accounting for the adaptation to parasitism in nematode-trapping fungi.</title>
        <authorList>
            <person name="Meerupati T."/>
            <person name="Andersson K.M."/>
            <person name="Friman E."/>
            <person name="Kumar D."/>
            <person name="Tunlid A."/>
            <person name="Ahren D."/>
        </authorList>
    </citation>
    <scope>NUCLEOTIDE SEQUENCE [LARGE SCALE GENOMIC DNA]</scope>
    <source>
        <strain evidence="4 5">CBS 200.50</strain>
    </source>
</reference>
<dbReference type="AlphaFoldDB" id="S7ZYI6"/>
<dbReference type="Pfam" id="PF16197">
    <property type="entry name" value="KAsynt_C_assoc"/>
    <property type="match status" value="1"/>
</dbReference>
<comment type="similarity">
    <text evidence="2">Belongs to the thiolase-like superfamily. Beta-ketoacyl-ACP synthases family.</text>
</comment>
<dbReference type="GO" id="GO:0006633">
    <property type="term" value="P:fatty acid biosynthetic process"/>
    <property type="evidence" value="ECO:0007669"/>
    <property type="project" value="InterPro"/>
</dbReference>
<evidence type="ECO:0000313" key="4">
    <source>
        <dbReference type="EMBL" id="EPS35514.1"/>
    </source>
</evidence>
<evidence type="ECO:0000259" key="3">
    <source>
        <dbReference type="PROSITE" id="PS52004"/>
    </source>
</evidence>
<evidence type="ECO:0000256" key="2">
    <source>
        <dbReference type="RuleBase" id="RU003694"/>
    </source>
</evidence>
<dbReference type="InterPro" id="IPR014031">
    <property type="entry name" value="Ketoacyl_synth_C"/>
</dbReference>
<gene>
    <name evidence="4" type="ORF">H072_11030</name>
</gene>
<dbReference type="InterPro" id="IPR020841">
    <property type="entry name" value="PKS_Beta-ketoAc_synthase_dom"/>
</dbReference>
<dbReference type="Pfam" id="PF00109">
    <property type="entry name" value="ketoacyl-synt"/>
    <property type="match status" value="1"/>
</dbReference>
<dbReference type="InterPro" id="IPR016039">
    <property type="entry name" value="Thiolase-like"/>
</dbReference>
<keyword evidence="5" id="KW-1185">Reference proteome</keyword>
<name>S7ZYI6_DACHA</name>
<dbReference type="InterPro" id="IPR050091">
    <property type="entry name" value="PKS_NRPS_Biosynth_Enz"/>
</dbReference>
<comment type="caution">
    <text evidence="4">The sequence shown here is derived from an EMBL/GenBank/DDBJ whole genome shotgun (WGS) entry which is preliminary data.</text>
</comment>
<dbReference type="OMA" id="PRDRGWP"/>
<accession>S7ZYI6</accession>
<dbReference type="EMBL" id="AQGS01001127">
    <property type="protein sequence ID" value="EPS35514.1"/>
    <property type="molecule type" value="Genomic_DNA"/>
</dbReference>
<dbReference type="PROSITE" id="PS00606">
    <property type="entry name" value="KS3_1"/>
    <property type="match status" value="1"/>
</dbReference>
<proteinExistence type="inferred from homology"/>
<dbReference type="Pfam" id="PF02801">
    <property type="entry name" value="Ketoacyl-synt_C"/>
    <property type="match status" value="1"/>
</dbReference>
<dbReference type="SMART" id="SM00825">
    <property type="entry name" value="PKS_KS"/>
    <property type="match status" value="1"/>
</dbReference>
<dbReference type="Gene3D" id="3.40.47.10">
    <property type="match status" value="1"/>
</dbReference>